<dbReference type="InterPro" id="IPR011707">
    <property type="entry name" value="Cu-oxidase-like_N"/>
</dbReference>
<dbReference type="InterPro" id="IPR045087">
    <property type="entry name" value="Cu-oxidase_fam"/>
</dbReference>
<dbReference type="SUPFAM" id="SSF49503">
    <property type="entry name" value="Cupredoxins"/>
    <property type="match status" value="1"/>
</dbReference>
<dbReference type="GO" id="GO:0016491">
    <property type="term" value="F:oxidoreductase activity"/>
    <property type="evidence" value="ECO:0007669"/>
    <property type="project" value="TreeGrafter"/>
</dbReference>
<feature type="chain" id="PRO_5019557861" evidence="2">
    <location>
        <begin position="24"/>
        <end position="97"/>
    </location>
</feature>
<dbReference type="Gene3D" id="2.60.40.420">
    <property type="entry name" value="Cupredoxins - blue copper proteins"/>
    <property type="match status" value="1"/>
</dbReference>
<dbReference type="Pfam" id="PF07732">
    <property type="entry name" value="Cu-oxidase_3"/>
    <property type="match status" value="1"/>
</dbReference>
<keyword evidence="5" id="KW-1185">Reference proteome</keyword>
<dbReference type="PANTHER" id="PTHR11709:SF9">
    <property type="entry name" value="LACCASE-7"/>
    <property type="match status" value="1"/>
</dbReference>
<feature type="domain" description="Plastocyanin-like" evidence="3">
    <location>
        <begin position="32"/>
        <end position="92"/>
    </location>
</feature>
<dbReference type="InterPro" id="IPR008972">
    <property type="entry name" value="Cupredoxin"/>
</dbReference>
<sequence>MNLCVFPLAWDFALLLACSLISAAVVEHTFNVADITVQRLCRQQLITAANRTLPGPTINAREGDTVVVRVFNKSPYNLTIHWHGILQFLTLWSHLLQ</sequence>
<evidence type="ECO:0000313" key="5">
    <source>
        <dbReference type="Proteomes" id="UP000289340"/>
    </source>
</evidence>
<dbReference type="Proteomes" id="UP000289340">
    <property type="component" value="Chromosome 1"/>
</dbReference>
<accession>A0A445M1L7</accession>
<keyword evidence="2" id="KW-0732">Signal</keyword>
<reference evidence="4 5" key="1">
    <citation type="submission" date="2018-09" db="EMBL/GenBank/DDBJ databases">
        <title>A high-quality reference genome of wild soybean provides a powerful tool to mine soybean genomes.</title>
        <authorList>
            <person name="Xie M."/>
            <person name="Chung C.Y.L."/>
            <person name="Li M.-W."/>
            <person name="Wong F.-L."/>
            <person name="Chan T.-F."/>
            <person name="Lam H.-M."/>
        </authorList>
    </citation>
    <scope>NUCLEOTIDE SEQUENCE [LARGE SCALE GENOMIC DNA]</scope>
    <source>
        <strain evidence="5">cv. W05</strain>
        <tissue evidence="4">Hypocotyl of etiolated seedlings</tissue>
    </source>
</reference>
<proteinExistence type="inferred from homology"/>
<comment type="caution">
    <text evidence="4">The sequence shown here is derived from an EMBL/GenBank/DDBJ whole genome shotgun (WGS) entry which is preliminary data.</text>
</comment>
<organism evidence="4 5">
    <name type="scientific">Glycine soja</name>
    <name type="common">Wild soybean</name>
    <dbReference type="NCBI Taxonomy" id="3848"/>
    <lineage>
        <taxon>Eukaryota</taxon>
        <taxon>Viridiplantae</taxon>
        <taxon>Streptophyta</taxon>
        <taxon>Embryophyta</taxon>
        <taxon>Tracheophyta</taxon>
        <taxon>Spermatophyta</taxon>
        <taxon>Magnoliopsida</taxon>
        <taxon>eudicotyledons</taxon>
        <taxon>Gunneridae</taxon>
        <taxon>Pentapetalae</taxon>
        <taxon>rosids</taxon>
        <taxon>fabids</taxon>
        <taxon>Fabales</taxon>
        <taxon>Fabaceae</taxon>
        <taxon>Papilionoideae</taxon>
        <taxon>50 kb inversion clade</taxon>
        <taxon>NPAAA clade</taxon>
        <taxon>indigoferoid/millettioid clade</taxon>
        <taxon>Phaseoleae</taxon>
        <taxon>Glycine</taxon>
        <taxon>Glycine subgen. Soja</taxon>
    </lineage>
</organism>
<dbReference type="AlphaFoldDB" id="A0A445M1L7"/>
<gene>
    <name evidence="4" type="ORF">D0Y65_001114</name>
</gene>
<evidence type="ECO:0000259" key="3">
    <source>
        <dbReference type="Pfam" id="PF07732"/>
    </source>
</evidence>
<dbReference type="EMBL" id="QZWG01000001">
    <property type="protein sequence ID" value="RZC29399.1"/>
    <property type="molecule type" value="Genomic_DNA"/>
</dbReference>
<comment type="similarity">
    <text evidence="1">Belongs to the multicopper oxidase family.</text>
</comment>
<evidence type="ECO:0000313" key="4">
    <source>
        <dbReference type="EMBL" id="RZC29399.1"/>
    </source>
</evidence>
<dbReference type="PANTHER" id="PTHR11709">
    <property type="entry name" value="MULTI-COPPER OXIDASE"/>
    <property type="match status" value="1"/>
</dbReference>
<name>A0A445M1L7_GLYSO</name>
<protein>
    <submittedName>
        <fullName evidence="4">Laccase-7</fullName>
    </submittedName>
</protein>
<evidence type="ECO:0000256" key="2">
    <source>
        <dbReference type="SAM" id="SignalP"/>
    </source>
</evidence>
<feature type="signal peptide" evidence="2">
    <location>
        <begin position="1"/>
        <end position="23"/>
    </location>
</feature>
<dbReference type="GO" id="GO:0005507">
    <property type="term" value="F:copper ion binding"/>
    <property type="evidence" value="ECO:0007669"/>
    <property type="project" value="InterPro"/>
</dbReference>
<evidence type="ECO:0000256" key="1">
    <source>
        <dbReference type="ARBA" id="ARBA00010609"/>
    </source>
</evidence>